<sequence>MPDIVFLGAHYAHAYRGRKWKALVIATAVRYLEMTETKLFLTANNPLELFVPMLHFHVAGFERDIATGMGIPGAERQGVHPRAPYLGIFIPGGRGVVANWPFASAVGKILHWARGNRRCGITSRHGAAALLAANVDKPPGSPFIYGGREIRLYPDALDSGPNVESGLCPSKPRWCFGERLRYLGVMASNHSFLGSAFLDRGLITADSASTSGPRRRRLWPRLSAT</sequence>
<dbReference type="InterPro" id="IPR029062">
    <property type="entry name" value="Class_I_gatase-like"/>
</dbReference>
<protein>
    <recommendedName>
        <fullName evidence="3">DJ-1/PfpI domain-containing protein</fullName>
    </recommendedName>
</protein>
<dbReference type="SUPFAM" id="SSF52317">
    <property type="entry name" value="Class I glutamine amidotransferase-like"/>
    <property type="match status" value="1"/>
</dbReference>
<proteinExistence type="predicted"/>
<keyword evidence="2" id="KW-1185">Reference proteome</keyword>
<dbReference type="GeneID" id="30013931"/>
<dbReference type="STRING" id="1367422.A0A178Z7D5"/>
<name>A0A178Z7D5_9EURO</name>
<organism evidence="1 2">
    <name type="scientific">Fonsecaea erecta</name>
    <dbReference type="NCBI Taxonomy" id="1367422"/>
    <lineage>
        <taxon>Eukaryota</taxon>
        <taxon>Fungi</taxon>
        <taxon>Dikarya</taxon>
        <taxon>Ascomycota</taxon>
        <taxon>Pezizomycotina</taxon>
        <taxon>Eurotiomycetes</taxon>
        <taxon>Chaetothyriomycetidae</taxon>
        <taxon>Chaetothyriales</taxon>
        <taxon>Herpotrichiellaceae</taxon>
        <taxon>Fonsecaea</taxon>
    </lineage>
</organism>
<dbReference type="EMBL" id="LVYI01000010">
    <property type="protein sequence ID" value="OAP55612.1"/>
    <property type="molecule type" value="Genomic_DNA"/>
</dbReference>
<dbReference type="AlphaFoldDB" id="A0A178Z7D5"/>
<dbReference type="Proteomes" id="UP000078343">
    <property type="component" value="Unassembled WGS sequence"/>
</dbReference>
<comment type="caution">
    <text evidence="1">The sequence shown here is derived from an EMBL/GenBank/DDBJ whole genome shotgun (WGS) entry which is preliminary data.</text>
</comment>
<reference evidence="1 2" key="1">
    <citation type="submission" date="2016-04" db="EMBL/GenBank/DDBJ databases">
        <title>Draft genome of Fonsecaea erecta CBS 125763.</title>
        <authorList>
            <person name="Weiss V.A."/>
            <person name="Vicente V.A."/>
            <person name="Raittz R.T."/>
            <person name="Moreno L.F."/>
            <person name="De Souza E.M."/>
            <person name="Pedrosa F.O."/>
            <person name="Steffens M.B."/>
            <person name="Faoro H."/>
            <person name="Tadra-Sfeir M.Z."/>
            <person name="Najafzadeh M.J."/>
            <person name="Felipe M.S."/>
            <person name="Teixeira M."/>
            <person name="Sun J."/>
            <person name="Xi L."/>
            <person name="Gomes R."/>
            <person name="De Azevedo C.M."/>
            <person name="Salgado C.G."/>
            <person name="Da Silva M.B."/>
            <person name="Nascimento M.F."/>
            <person name="Queiroz-Telles F."/>
            <person name="Attili D.S."/>
            <person name="Gorbushina A."/>
        </authorList>
    </citation>
    <scope>NUCLEOTIDE SEQUENCE [LARGE SCALE GENOMIC DNA]</scope>
    <source>
        <strain evidence="1 2">CBS 125763</strain>
    </source>
</reference>
<accession>A0A178Z7D5</accession>
<dbReference type="Gene3D" id="3.40.50.880">
    <property type="match status" value="1"/>
</dbReference>
<dbReference type="RefSeq" id="XP_018688979.1">
    <property type="nucleotide sequence ID" value="XM_018841270.1"/>
</dbReference>
<gene>
    <name evidence="1" type="ORF">AYL99_09763</name>
</gene>
<evidence type="ECO:0000313" key="1">
    <source>
        <dbReference type="EMBL" id="OAP55612.1"/>
    </source>
</evidence>
<evidence type="ECO:0008006" key="3">
    <source>
        <dbReference type="Google" id="ProtNLM"/>
    </source>
</evidence>
<evidence type="ECO:0000313" key="2">
    <source>
        <dbReference type="Proteomes" id="UP000078343"/>
    </source>
</evidence>
<dbReference type="OrthoDB" id="543156at2759"/>